<dbReference type="Gene3D" id="1.10.443.10">
    <property type="entry name" value="Intergrase catalytic core"/>
    <property type="match status" value="1"/>
</dbReference>
<dbReference type="EMBL" id="JBHTJF010000037">
    <property type="protein sequence ID" value="MFD0944422.1"/>
    <property type="molecule type" value="Genomic_DNA"/>
</dbReference>
<proteinExistence type="predicted"/>
<dbReference type="Proteomes" id="UP001596976">
    <property type="component" value="Unassembled WGS sequence"/>
</dbReference>
<gene>
    <name evidence="3" type="ORF">ACFQ0V_11770</name>
</gene>
<organism evidence="3 4">
    <name type="scientific">Savagea faecisuis</name>
    <dbReference type="NCBI Taxonomy" id="1274803"/>
    <lineage>
        <taxon>Bacteria</taxon>
        <taxon>Bacillati</taxon>
        <taxon>Bacillota</taxon>
        <taxon>Bacilli</taxon>
        <taxon>Bacillales</taxon>
        <taxon>Caryophanaceae</taxon>
        <taxon>Savagea</taxon>
    </lineage>
</organism>
<keyword evidence="4" id="KW-1185">Reference proteome</keyword>
<dbReference type="RefSeq" id="WP_381013800.1">
    <property type="nucleotide sequence ID" value="NZ_JBHTJF010000037.1"/>
</dbReference>
<feature type="coiled-coil region" evidence="2">
    <location>
        <begin position="58"/>
        <end position="88"/>
    </location>
</feature>
<comment type="caution">
    <text evidence="3">The sequence shown here is derived from an EMBL/GenBank/DDBJ whole genome shotgun (WGS) entry which is preliminary data.</text>
</comment>
<reference evidence="4" key="1">
    <citation type="journal article" date="2019" name="Int. J. Syst. Evol. Microbiol.">
        <title>The Global Catalogue of Microorganisms (GCM) 10K type strain sequencing project: providing services to taxonomists for standard genome sequencing and annotation.</title>
        <authorList>
            <consortium name="The Broad Institute Genomics Platform"/>
            <consortium name="The Broad Institute Genome Sequencing Center for Infectious Disease"/>
            <person name="Wu L."/>
            <person name="Ma J."/>
        </authorList>
    </citation>
    <scope>NUCLEOTIDE SEQUENCE [LARGE SCALE GENOMIC DNA]</scope>
    <source>
        <strain evidence="4">CCUG 63563</strain>
    </source>
</reference>
<evidence type="ECO:0000256" key="1">
    <source>
        <dbReference type="ARBA" id="ARBA00023172"/>
    </source>
</evidence>
<name>A0ABW3H4X2_9BACL</name>
<dbReference type="SUPFAM" id="SSF56349">
    <property type="entry name" value="DNA breaking-rejoining enzymes"/>
    <property type="match status" value="1"/>
</dbReference>
<protein>
    <recommendedName>
        <fullName evidence="5">Tyr recombinase domain-containing protein</fullName>
    </recommendedName>
</protein>
<keyword evidence="1" id="KW-0233">DNA recombination</keyword>
<keyword evidence="2" id="KW-0175">Coiled coil</keyword>
<accession>A0ABW3H4X2</accession>
<evidence type="ECO:0000313" key="4">
    <source>
        <dbReference type="Proteomes" id="UP001596976"/>
    </source>
</evidence>
<evidence type="ECO:0000256" key="2">
    <source>
        <dbReference type="SAM" id="Coils"/>
    </source>
</evidence>
<dbReference type="InterPro" id="IPR013762">
    <property type="entry name" value="Integrase-like_cat_sf"/>
</dbReference>
<dbReference type="InterPro" id="IPR011010">
    <property type="entry name" value="DNA_brk_join_enz"/>
</dbReference>
<evidence type="ECO:0008006" key="5">
    <source>
        <dbReference type="Google" id="ProtNLM"/>
    </source>
</evidence>
<sequence>MAIPEFSKAELVLLKKLMRGEGIKPSSRAVRAMLRLYGDQTLEEFQRRSRERERDRSERKLRSEMKMQKNLKMQAKEKQERLEQLTIRQGLKDSFHTLHGLGRKKHSANVMEKEYLIFSKGTWEKYKLECEKMTEYLENRGLVYFKDLKREHFLEYFEVRSAGLKESTIVNLESKLIKISNGVEKFVQSEEAISTLYGDKVGYFTRDDRGDYNANTSRAMRSYSKEEANRILEELRRTRPDVFRGVILSRIAGLRAEEASLIEKRHFQWNEERQAYDIVIHSGDRSHVTKANRYRYIPVASKWNNYLGEELGRLKNETDRLCPTTKDYLNKSVNVVIKRLGIHKGDRGAVHGFRHLYARERFLESIQKDPTVLDATNRIVDNLHQGFRANKGFQQDDPSYEKAIKAMDQVHGELGHGKERFNLAKTYLDFKNYSV</sequence>
<evidence type="ECO:0000313" key="3">
    <source>
        <dbReference type="EMBL" id="MFD0944422.1"/>
    </source>
</evidence>